<dbReference type="Proteomes" id="UP000078542">
    <property type="component" value="Unassembled WGS sequence"/>
</dbReference>
<evidence type="ECO:0000313" key="5">
    <source>
        <dbReference type="Proteomes" id="UP000078542"/>
    </source>
</evidence>
<reference evidence="4 5" key="1">
    <citation type="submission" date="2016-03" db="EMBL/GenBank/DDBJ databases">
        <title>Cyphomyrmex costatus WGS genome.</title>
        <authorList>
            <person name="Nygaard S."/>
            <person name="Hu H."/>
            <person name="Boomsma J."/>
            <person name="Zhang G."/>
        </authorList>
    </citation>
    <scope>NUCLEOTIDE SEQUENCE [LARGE SCALE GENOMIC DNA]</scope>
    <source>
        <strain evidence="4">MS0001</strain>
        <tissue evidence="4">Whole body</tissue>
    </source>
</reference>
<dbReference type="PRINTS" id="PR00081">
    <property type="entry name" value="GDHRDH"/>
</dbReference>
<dbReference type="EMBL" id="KQ976881">
    <property type="protein sequence ID" value="KYN07570.1"/>
    <property type="molecule type" value="Genomic_DNA"/>
</dbReference>
<dbReference type="GO" id="GO:0016616">
    <property type="term" value="F:oxidoreductase activity, acting on the CH-OH group of donors, NAD or NADP as acceptor"/>
    <property type="evidence" value="ECO:0007669"/>
    <property type="project" value="TreeGrafter"/>
</dbReference>
<dbReference type="Pfam" id="PF00106">
    <property type="entry name" value="adh_short"/>
    <property type="match status" value="1"/>
</dbReference>
<dbReference type="PANTHER" id="PTHR24322">
    <property type="entry name" value="PKSB"/>
    <property type="match status" value="1"/>
</dbReference>
<organism evidence="4 5">
    <name type="scientific">Cyphomyrmex costatus</name>
    <dbReference type="NCBI Taxonomy" id="456900"/>
    <lineage>
        <taxon>Eukaryota</taxon>
        <taxon>Metazoa</taxon>
        <taxon>Ecdysozoa</taxon>
        <taxon>Arthropoda</taxon>
        <taxon>Hexapoda</taxon>
        <taxon>Insecta</taxon>
        <taxon>Pterygota</taxon>
        <taxon>Neoptera</taxon>
        <taxon>Endopterygota</taxon>
        <taxon>Hymenoptera</taxon>
        <taxon>Apocrita</taxon>
        <taxon>Aculeata</taxon>
        <taxon>Formicoidea</taxon>
        <taxon>Formicidae</taxon>
        <taxon>Myrmicinae</taxon>
        <taxon>Cyphomyrmex</taxon>
    </lineage>
</organism>
<name>A0A195D3T4_9HYME</name>
<dbReference type="PANTHER" id="PTHR24322:SF736">
    <property type="entry name" value="RETINOL DEHYDROGENASE 10"/>
    <property type="match status" value="1"/>
</dbReference>
<evidence type="ECO:0000256" key="1">
    <source>
        <dbReference type="ARBA" id="ARBA00006484"/>
    </source>
</evidence>
<dbReference type="InterPro" id="IPR036291">
    <property type="entry name" value="NAD(P)-bd_dom_sf"/>
</dbReference>
<dbReference type="InterPro" id="IPR002347">
    <property type="entry name" value="SDR_fam"/>
</dbReference>
<dbReference type="Gene3D" id="3.40.50.720">
    <property type="entry name" value="NAD(P)-binding Rossmann-like Domain"/>
    <property type="match status" value="1"/>
</dbReference>
<dbReference type="PRINTS" id="PR00080">
    <property type="entry name" value="SDRFAMILY"/>
</dbReference>
<sequence length="213" mass="24064">MNEIKSMGKHSVYAYQCNVANREEVLRVAEKVKNEVGDVTILINNAGIGTVKSFLDHSPNEITRIIDVNVMAHYWTLKAFLPSMIEKNHGHIVALSSVVSFITFAYGTIYCPSKFAVRGIMEATSEELRTLSNGKSSIKFTTVYPSFVRTGLCKKPKIRFPRIMEELLPQQVASSIIDAQRRNYKNKGIPPHWLLLLFLIRYVNCANKISIIS</sequence>
<dbReference type="GO" id="GO:0005811">
    <property type="term" value="C:lipid droplet"/>
    <property type="evidence" value="ECO:0007669"/>
    <property type="project" value="TreeGrafter"/>
</dbReference>
<dbReference type="AlphaFoldDB" id="A0A195D3T4"/>
<keyword evidence="2" id="KW-0560">Oxidoreductase</keyword>
<proteinExistence type="inferred from homology"/>
<dbReference type="STRING" id="456900.A0A195D3T4"/>
<evidence type="ECO:0000256" key="2">
    <source>
        <dbReference type="ARBA" id="ARBA00023002"/>
    </source>
</evidence>
<evidence type="ECO:0000313" key="4">
    <source>
        <dbReference type="EMBL" id="KYN07570.1"/>
    </source>
</evidence>
<comment type="similarity">
    <text evidence="1 3">Belongs to the short-chain dehydrogenases/reductases (SDR) family.</text>
</comment>
<protein>
    <submittedName>
        <fullName evidence="4">Short-chain dehydrogenase/reductase family 16C member 6</fullName>
    </submittedName>
</protein>
<gene>
    <name evidence="4" type="ORF">ALC62_01390</name>
</gene>
<accession>A0A195D3T4</accession>
<evidence type="ECO:0000256" key="3">
    <source>
        <dbReference type="RuleBase" id="RU000363"/>
    </source>
</evidence>
<keyword evidence="5" id="KW-1185">Reference proteome</keyword>
<dbReference type="SUPFAM" id="SSF51735">
    <property type="entry name" value="NAD(P)-binding Rossmann-fold domains"/>
    <property type="match status" value="1"/>
</dbReference>